<keyword evidence="2" id="KW-1185">Reference proteome</keyword>
<proteinExistence type="predicted"/>
<accession>A0AAN8KU30</accession>
<dbReference type="AlphaFoldDB" id="A0AAN8KU30"/>
<reference evidence="1 2" key="1">
    <citation type="submission" date="2021-04" db="EMBL/GenBank/DDBJ databases">
        <authorList>
            <person name="De Guttry C."/>
            <person name="Zahm M."/>
            <person name="Klopp C."/>
            <person name="Cabau C."/>
            <person name="Louis A."/>
            <person name="Berthelot C."/>
            <person name="Parey E."/>
            <person name="Roest Crollius H."/>
            <person name="Montfort J."/>
            <person name="Robinson-Rechavi M."/>
            <person name="Bucao C."/>
            <person name="Bouchez O."/>
            <person name="Gislard M."/>
            <person name="Lluch J."/>
            <person name="Milhes M."/>
            <person name="Lampietro C."/>
            <person name="Lopez Roques C."/>
            <person name="Donnadieu C."/>
            <person name="Braasch I."/>
            <person name="Desvignes T."/>
            <person name="Postlethwait J."/>
            <person name="Bobe J."/>
            <person name="Wedekind C."/>
            <person name="Guiguen Y."/>
        </authorList>
    </citation>
    <scope>NUCLEOTIDE SEQUENCE [LARGE SCALE GENOMIC DNA]</scope>
    <source>
        <strain evidence="1">Cs_M1</strain>
        <tissue evidence="1">Blood</tissue>
    </source>
</reference>
<name>A0AAN8KU30_9TELE</name>
<gene>
    <name evidence="1" type="ORF">J4Q44_G00346200</name>
</gene>
<dbReference type="PANTHER" id="PTHR15379">
    <property type="entry name" value="CELL GROWTH REGULATOR WITH RING FINGER DOMAIN PROTEIN 1"/>
    <property type="match status" value="1"/>
</dbReference>
<dbReference type="InterPro" id="IPR042496">
    <property type="entry name" value="CGRF1"/>
</dbReference>
<sequence length="112" mass="12590">MSESVLPAPEKRMVQGALQTHQHGPSKLGTPHLFQEALHFQYHRCQSFHIGGEDREEHYTKMPADLGITDFGLLPRERYPLVALLTLAEPEARDTYNIVNMTVMVASGSCSR</sequence>
<dbReference type="GO" id="GO:0030308">
    <property type="term" value="P:negative regulation of cell growth"/>
    <property type="evidence" value="ECO:0007669"/>
    <property type="project" value="TreeGrafter"/>
</dbReference>
<protein>
    <submittedName>
        <fullName evidence="1">Uncharacterized protein</fullName>
    </submittedName>
</protein>
<dbReference type="PANTHER" id="PTHR15379:SF2">
    <property type="entry name" value="CELL GROWTH REGULATOR WITH RING FINGER DOMAIN PROTEIN 1"/>
    <property type="match status" value="1"/>
</dbReference>
<evidence type="ECO:0000313" key="1">
    <source>
        <dbReference type="EMBL" id="KAK6295394.1"/>
    </source>
</evidence>
<dbReference type="Proteomes" id="UP001356427">
    <property type="component" value="Unassembled WGS sequence"/>
</dbReference>
<organism evidence="1 2">
    <name type="scientific">Coregonus suidteri</name>
    <dbReference type="NCBI Taxonomy" id="861788"/>
    <lineage>
        <taxon>Eukaryota</taxon>
        <taxon>Metazoa</taxon>
        <taxon>Chordata</taxon>
        <taxon>Craniata</taxon>
        <taxon>Vertebrata</taxon>
        <taxon>Euteleostomi</taxon>
        <taxon>Actinopterygii</taxon>
        <taxon>Neopterygii</taxon>
        <taxon>Teleostei</taxon>
        <taxon>Protacanthopterygii</taxon>
        <taxon>Salmoniformes</taxon>
        <taxon>Salmonidae</taxon>
        <taxon>Coregoninae</taxon>
        <taxon>Coregonus</taxon>
    </lineage>
</organism>
<comment type="caution">
    <text evidence="1">The sequence shown here is derived from an EMBL/GenBank/DDBJ whole genome shotgun (WGS) entry which is preliminary data.</text>
</comment>
<dbReference type="EMBL" id="JAGTTL010000034">
    <property type="protein sequence ID" value="KAK6295394.1"/>
    <property type="molecule type" value="Genomic_DNA"/>
</dbReference>
<evidence type="ECO:0000313" key="2">
    <source>
        <dbReference type="Proteomes" id="UP001356427"/>
    </source>
</evidence>